<sequence length="74" mass="8338">MDGQLNNWTTGQLADGCNCPSAKQQQQQEQQQQQQQEQQYRPKATAPTSKIPISNGAQQCQQQQTRFQKTAQSS</sequence>
<evidence type="ECO:0000313" key="3">
    <source>
        <dbReference type="Proteomes" id="UP000295192"/>
    </source>
</evidence>
<feature type="compositionally biased region" description="Polar residues" evidence="1">
    <location>
        <begin position="1"/>
        <end position="12"/>
    </location>
</feature>
<protein>
    <submittedName>
        <fullName evidence="2">Uncharacterized protein</fullName>
    </submittedName>
</protein>
<feature type="region of interest" description="Disordered" evidence="1">
    <location>
        <begin position="1"/>
        <end position="74"/>
    </location>
</feature>
<dbReference type="Proteomes" id="UP000295192">
    <property type="component" value="Unassembled WGS sequence"/>
</dbReference>
<feature type="compositionally biased region" description="Low complexity" evidence="1">
    <location>
        <begin position="58"/>
        <end position="74"/>
    </location>
</feature>
<evidence type="ECO:0000256" key="1">
    <source>
        <dbReference type="SAM" id="MobiDB-lite"/>
    </source>
</evidence>
<reference evidence="2 3" key="1">
    <citation type="journal article" date="2019" name="J. Hered.">
        <title>An Improved Genome Assembly for Drosophila navojoa, the Basal Species in the mojavensis Cluster.</title>
        <authorList>
            <person name="Vanderlinde T."/>
            <person name="Dupim E.G."/>
            <person name="Nazario-Yepiz N.O."/>
            <person name="Carvalho A.B."/>
        </authorList>
    </citation>
    <scope>NUCLEOTIDE SEQUENCE [LARGE SCALE GENOMIC DNA]</scope>
    <source>
        <strain evidence="2">Navoj_Jal97</strain>
        <tissue evidence="2">Whole organism</tissue>
    </source>
</reference>
<name>A0A484BWW2_DRONA</name>
<dbReference type="AlphaFoldDB" id="A0A484BWW2"/>
<dbReference type="EMBL" id="LSRL02000004">
    <property type="protein sequence ID" value="TDG52261.1"/>
    <property type="molecule type" value="Genomic_DNA"/>
</dbReference>
<accession>A0A484BWW2</accession>
<comment type="caution">
    <text evidence="2">The sequence shown here is derived from an EMBL/GenBank/DDBJ whole genome shotgun (WGS) entry which is preliminary data.</text>
</comment>
<proteinExistence type="predicted"/>
<organism evidence="2 3">
    <name type="scientific">Drosophila navojoa</name>
    <name type="common">Fruit fly</name>
    <dbReference type="NCBI Taxonomy" id="7232"/>
    <lineage>
        <taxon>Eukaryota</taxon>
        <taxon>Metazoa</taxon>
        <taxon>Ecdysozoa</taxon>
        <taxon>Arthropoda</taxon>
        <taxon>Hexapoda</taxon>
        <taxon>Insecta</taxon>
        <taxon>Pterygota</taxon>
        <taxon>Neoptera</taxon>
        <taxon>Endopterygota</taxon>
        <taxon>Diptera</taxon>
        <taxon>Brachycera</taxon>
        <taxon>Muscomorpha</taxon>
        <taxon>Ephydroidea</taxon>
        <taxon>Drosophilidae</taxon>
        <taxon>Drosophila</taxon>
    </lineage>
</organism>
<evidence type="ECO:0000313" key="2">
    <source>
        <dbReference type="EMBL" id="TDG52261.1"/>
    </source>
</evidence>
<feature type="compositionally biased region" description="Polar residues" evidence="1">
    <location>
        <begin position="46"/>
        <end position="57"/>
    </location>
</feature>
<keyword evidence="3" id="KW-1185">Reference proteome</keyword>
<feature type="compositionally biased region" description="Low complexity" evidence="1">
    <location>
        <begin position="24"/>
        <end position="39"/>
    </location>
</feature>
<gene>
    <name evidence="2" type="ORF">AWZ03_001091</name>
</gene>